<dbReference type="AlphaFoldDB" id="A0A7U3VQ61"/>
<evidence type="ECO:0000256" key="2">
    <source>
        <dbReference type="ARBA" id="ARBA00022741"/>
    </source>
</evidence>
<dbReference type="PANTHER" id="PTHR34378:SF1">
    <property type="entry name" value="GLUTAMATE--CYSTEINE LIGASE, CHLOROPLASTIC"/>
    <property type="match status" value="1"/>
</dbReference>
<keyword evidence="3 5" id="KW-0067">ATP-binding</keyword>
<feature type="compositionally biased region" description="Basic and acidic residues" evidence="7">
    <location>
        <begin position="229"/>
        <end position="238"/>
    </location>
</feature>
<dbReference type="GO" id="GO:0052699">
    <property type="term" value="P:ergothioneine biosynthetic process"/>
    <property type="evidence" value="ECO:0007669"/>
    <property type="project" value="UniProtKB-UniRule"/>
</dbReference>
<dbReference type="GO" id="GO:0006750">
    <property type="term" value="P:glutathione biosynthetic process"/>
    <property type="evidence" value="ECO:0007669"/>
    <property type="project" value="UniProtKB-UniRule"/>
</dbReference>
<dbReference type="GO" id="GO:0005524">
    <property type="term" value="F:ATP binding"/>
    <property type="evidence" value="ECO:0007669"/>
    <property type="project" value="UniProtKB-UniRule"/>
</dbReference>
<sequence length="477" mass="51208">MAVNRADRREDLTEDEAEAHVHGVCFKTGPPERTGVELEWLVQDRSDPRALIPVERLDAALAPVEAPGALPRGSRLTREPGGQVELSSPPAPSLAGCVAAMAEDLAALREAVERAGLVLVGHGLDPHREPPRVLDHPRYRAMERFFDREGPWGRTMMRRTASLQVNLDSGEDRPGVTGYRGRWALAHRIGPVMVAAFANSPFRDGRPTGWVSTRQANWALMDPGRTRQPRHDGPDEDPRAAWARYALDARVLCIRQDGGTVGPAAEHATRPGASSAGGRTAASAAPGRGSSATGSLKGSLVGSPSGPDRTDSGDWSAPHGLTFRQWVRGAPGVRRPTVADLDYHLSTLFPPVRPRGWLELRMTDAQDGDQWIVPTVLAATLLDDPVAAETAYAATEPLATSGDPLPTDLVWRRAARTGLADPELARAARACFAAAESALARTGAPPALRQAVSDFAERYPQRGRCPAHDQLDALSRA</sequence>
<protein>
    <recommendedName>
        <fullName evidence="5">Glutamate--cysteine ligase EgtA</fullName>
        <ecNumber evidence="5">6.3.2.2</ecNumber>
    </recommendedName>
    <alternativeName>
        <fullName evidence="5">Gamma-glutamylcysteine synthase</fullName>
        <shortName evidence="5">GCS</shortName>
        <shortName evidence="5">Gamma-ECS</shortName>
    </alternativeName>
</protein>
<dbReference type="UniPathway" id="UPA01014"/>
<dbReference type="InterPro" id="IPR014746">
    <property type="entry name" value="Gln_synth/guanido_kin_cat_dom"/>
</dbReference>
<comment type="pathway">
    <text evidence="5">Amino-acid biosynthesis; ergothioneine biosynthesis.</text>
</comment>
<evidence type="ECO:0000256" key="1">
    <source>
        <dbReference type="ARBA" id="ARBA00022598"/>
    </source>
</evidence>
<keyword evidence="9" id="KW-1185">Reference proteome</keyword>
<feature type="region of interest" description="Disordered" evidence="7">
    <location>
        <begin position="67"/>
        <end position="90"/>
    </location>
</feature>
<evidence type="ECO:0000256" key="3">
    <source>
        <dbReference type="ARBA" id="ARBA00022840"/>
    </source>
</evidence>
<reference evidence="8 9" key="2">
    <citation type="journal article" date="2011" name="J. Antibiot.">
        <title>Furaquinocins I and J: novel polyketide isoprenoid hybrid compounds from Streptomyces reveromyceticus SN-593.</title>
        <authorList>
            <person name="Panthee S."/>
            <person name="Takahashi S."/>
            <person name="Takagi H."/>
            <person name="Nogawa T."/>
            <person name="Oowada E."/>
            <person name="Uramoto M."/>
            <person name="Osada H."/>
        </authorList>
    </citation>
    <scope>NUCLEOTIDE SEQUENCE [LARGE SCALE GENOMIC DNA]</scope>
    <source>
        <strain evidence="8 9">SN-593</strain>
    </source>
</reference>
<feature type="compositionally biased region" description="Low complexity" evidence="7">
    <location>
        <begin position="271"/>
        <end position="295"/>
    </location>
</feature>
<dbReference type="Proteomes" id="UP000595703">
    <property type="component" value="Chromosome"/>
</dbReference>
<reference evidence="8 9" key="4">
    <citation type="journal article" date="2020" name="Sci. Rep.">
        <title>beta-carboline chemical signals induce reveromycin production through a LuxR family regulator in Streptomyces sp. SN-593.</title>
        <authorList>
            <person name="Panthee S."/>
            <person name="Kito N."/>
            <person name="Hayashi T."/>
            <person name="Shimizu T."/>
            <person name="Ishikawa J."/>
            <person name="Hamamoto H."/>
            <person name="Osada H."/>
            <person name="Takahashi S."/>
        </authorList>
    </citation>
    <scope>NUCLEOTIDE SEQUENCE [LARGE SCALE GENOMIC DNA]</scope>
    <source>
        <strain evidence="8 9">SN-593</strain>
    </source>
</reference>
<evidence type="ECO:0000313" key="9">
    <source>
        <dbReference type="Proteomes" id="UP000595703"/>
    </source>
</evidence>
<dbReference type="KEGG" id="arev:RVR_6059"/>
<evidence type="ECO:0000256" key="4">
    <source>
        <dbReference type="ARBA" id="ARBA00048819"/>
    </source>
</evidence>
<evidence type="ECO:0000256" key="7">
    <source>
        <dbReference type="SAM" id="MobiDB-lite"/>
    </source>
</evidence>
<dbReference type="Gene3D" id="3.30.590.20">
    <property type="match status" value="2"/>
</dbReference>
<dbReference type="NCBIfam" id="TIGR03444">
    <property type="entry name" value="EgtA_Cys_ligase"/>
    <property type="match status" value="1"/>
</dbReference>
<dbReference type="InterPro" id="IPR035434">
    <property type="entry name" value="GCL_bact_plant"/>
</dbReference>
<name>A0A7U3VQ61_9ACTN</name>
<comment type="similarity">
    <text evidence="5 6">Belongs to the glutamate--cysteine ligase type 2 family. EgtA subfamily.</text>
</comment>
<comment type="catalytic activity">
    <reaction evidence="4 5 6">
        <text>L-cysteine + L-glutamate + ATP = gamma-L-glutamyl-L-cysteine + ADP + phosphate + H(+)</text>
        <dbReference type="Rhea" id="RHEA:13285"/>
        <dbReference type="ChEBI" id="CHEBI:15378"/>
        <dbReference type="ChEBI" id="CHEBI:29985"/>
        <dbReference type="ChEBI" id="CHEBI:30616"/>
        <dbReference type="ChEBI" id="CHEBI:35235"/>
        <dbReference type="ChEBI" id="CHEBI:43474"/>
        <dbReference type="ChEBI" id="CHEBI:58173"/>
        <dbReference type="ChEBI" id="CHEBI:456216"/>
        <dbReference type="EC" id="6.3.2.2"/>
    </reaction>
</comment>
<feature type="region of interest" description="Disordered" evidence="7">
    <location>
        <begin position="261"/>
        <end position="317"/>
    </location>
</feature>
<gene>
    <name evidence="5" type="primary">egtA</name>
    <name evidence="8" type="ORF">RVR_6059</name>
</gene>
<evidence type="ECO:0000256" key="5">
    <source>
        <dbReference type="HAMAP-Rule" id="MF_02034"/>
    </source>
</evidence>
<keyword evidence="1 5" id="KW-0436">Ligase</keyword>
<dbReference type="PANTHER" id="PTHR34378">
    <property type="entry name" value="GLUTAMATE--CYSTEINE LIGASE, CHLOROPLASTIC"/>
    <property type="match status" value="1"/>
</dbReference>
<dbReference type="HAMAP" id="MF_02034">
    <property type="entry name" value="EgtA"/>
    <property type="match status" value="1"/>
</dbReference>
<feature type="region of interest" description="Disordered" evidence="7">
    <location>
        <begin position="219"/>
        <end position="238"/>
    </location>
</feature>
<dbReference type="InterPro" id="IPR006336">
    <property type="entry name" value="GCS2"/>
</dbReference>
<dbReference type="GO" id="GO:0004357">
    <property type="term" value="F:glutamate-cysteine ligase activity"/>
    <property type="evidence" value="ECO:0007669"/>
    <property type="project" value="UniProtKB-UniRule"/>
</dbReference>
<accession>A0A7U3VQ61</accession>
<proteinExistence type="inferred from homology"/>
<dbReference type="EMBL" id="AP018365">
    <property type="protein sequence ID" value="BBA99440.1"/>
    <property type="molecule type" value="Genomic_DNA"/>
</dbReference>
<dbReference type="RefSeq" id="WP_202235430.1">
    <property type="nucleotide sequence ID" value="NZ_AP018365.1"/>
</dbReference>
<dbReference type="SUPFAM" id="SSF55931">
    <property type="entry name" value="Glutamine synthetase/guanido kinase"/>
    <property type="match status" value="1"/>
</dbReference>
<dbReference type="InterPro" id="IPR017809">
    <property type="entry name" value="EgtA_Actinobacteria"/>
</dbReference>
<evidence type="ECO:0000256" key="6">
    <source>
        <dbReference type="PIRNR" id="PIRNR017901"/>
    </source>
</evidence>
<reference evidence="8 9" key="1">
    <citation type="journal article" date="2010" name="J. Bacteriol.">
        <title>Biochemical characterization of a novel indole prenyltransferase from Streptomyces sp. SN-593.</title>
        <authorList>
            <person name="Takahashi S."/>
            <person name="Takagi H."/>
            <person name="Toyoda A."/>
            <person name="Uramoto M."/>
            <person name="Nogawa T."/>
            <person name="Ueki M."/>
            <person name="Sakaki Y."/>
            <person name="Osada H."/>
        </authorList>
    </citation>
    <scope>NUCLEOTIDE SEQUENCE [LARGE SCALE GENOMIC DNA]</scope>
    <source>
        <strain evidence="8 9">SN-593</strain>
    </source>
</reference>
<keyword evidence="2 5" id="KW-0547">Nucleotide-binding</keyword>
<dbReference type="EC" id="6.3.2.2" evidence="5"/>
<reference evidence="8 9" key="3">
    <citation type="journal article" date="2011" name="Nat. Chem. Biol.">
        <title>Reveromycin A biosynthesis uses RevG and RevJ for stereospecific spiroacetal formation.</title>
        <authorList>
            <person name="Takahashi S."/>
            <person name="Toyoda A."/>
            <person name="Sekiyama Y."/>
            <person name="Takagi H."/>
            <person name="Nogawa T."/>
            <person name="Uramoto M."/>
            <person name="Suzuki R."/>
            <person name="Koshino H."/>
            <person name="Kumano T."/>
            <person name="Panthee S."/>
            <person name="Dairi T."/>
            <person name="Ishikawa J."/>
            <person name="Ikeda H."/>
            <person name="Sakaki Y."/>
            <person name="Osada H."/>
        </authorList>
    </citation>
    <scope>NUCLEOTIDE SEQUENCE [LARGE SCALE GENOMIC DNA]</scope>
    <source>
        <strain evidence="8 9">SN-593</strain>
    </source>
</reference>
<dbReference type="Pfam" id="PF04107">
    <property type="entry name" value="GCS2"/>
    <property type="match status" value="1"/>
</dbReference>
<organism evidence="8 9">
    <name type="scientific">Actinacidiphila reveromycinica</name>
    <dbReference type="NCBI Taxonomy" id="659352"/>
    <lineage>
        <taxon>Bacteria</taxon>
        <taxon>Bacillati</taxon>
        <taxon>Actinomycetota</taxon>
        <taxon>Actinomycetes</taxon>
        <taxon>Kitasatosporales</taxon>
        <taxon>Streptomycetaceae</taxon>
        <taxon>Actinacidiphila</taxon>
    </lineage>
</organism>
<dbReference type="PIRSF" id="PIRSF017901">
    <property type="entry name" value="GCL"/>
    <property type="match status" value="1"/>
</dbReference>
<comment type="function">
    <text evidence="5">Catalyzes the synthesis of gamma-glutamylcysteine (gamma-GC). This compound is used as substrate for the biosynthesis of the low-molecular thiol compound ergothioneine.</text>
</comment>
<evidence type="ECO:0000313" key="8">
    <source>
        <dbReference type="EMBL" id="BBA99440.1"/>
    </source>
</evidence>